<protein>
    <submittedName>
        <fullName evidence="4">N-acyl-D-aspartate/D-glutamate deacylase</fullName>
    </submittedName>
</protein>
<dbReference type="SUPFAM" id="SSF51338">
    <property type="entry name" value="Composite domain of metallo-dependent hydrolases"/>
    <property type="match status" value="1"/>
</dbReference>
<dbReference type="AlphaFoldDB" id="A0A1Y5XVB6"/>
<proteinExistence type="predicted"/>
<dbReference type="Pfam" id="PF01979">
    <property type="entry name" value="Amidohydro_1"/>
    <property type="match status" value="1"/>
</dbReference>
<feature type="domain" description="Amidohydrolase 3" evidence="3">
    <location>
        <begin position="231"/>
        <end position="469"/>
    </location>
</feature>
<feature type="domain" description="Amidohydrolase-related" evidence="2">
    <location>
        <begin position="50"/>
        <end position="200"/>
    </location>
</feature>
<keyword evidence="5" id="KW-1185">Reference proteome</keyword>
<comment type="cofactor">
    <cofactor evidence="1">
        <name>Zn(2+)</name>
        <dbReference type="ChEBI" id="CHEBI:29105"/>
    </cofactor>
</comment>
<dbReference type="InterPro" id="IPR032466">
    <property type="entry name" value="Metal_Hydrolase"/>
</dbReference>
<evidence type="ECO:0000256" key="1">
    <source>
        <dbReference type="ARBA" id="ARBA00001947"/>
    </source>
</evidence>
<dbReference type="NCBIfam" id="NF006560">
    <property type="entry name" value="PRK09061.1"/>
    <property type="match status" value="1"/>
</dbReference>
<reference evidence="4 5" key="1">
    <citation type="submission" date="2017-04" db="EMBL/GenBank/DDBJ databases">
        <authorList>
            <person name="Afonso C.L."/>
            <person name="Miller P.J."/>
            <person name="Scott M.A."/>
            <person name="Spackman E."/>
            <person name="Goraichik I."/>
            <person name="Dimitrov K.M."/>
            <person name="Suarez D.L."/>
            <person name="Swayne D.E."/>
        </authorList>
    </citation>
    <scope>NUCLEOTIDE SEQUENCE [LARGE SCALE GENOMIC DNA]</scope>
    <source>
        <strain evidence="4 5">DSM 43828</strain>
    </source>
</reference>
<dbReference type="RefSeq" id="WP_143446664.1">
    <property type="nucleotide sequence ID" value="NZ_FWXV01000005.1"/>
</dbReference>
<gene>
    <name evidence="4" type="ORF">SAMN05661093_05978</name>
</gene>
<evidence type="ECO:0000259" key="3">
    <source>
        <dbReference type="Pfam" id="PF07969"/>
    </source>
</evidence>
<dbReference type="PANTHER" id="PTHR11647:SF1">
    <property type="entry name" value="COLLAPSIN RESPONSE MEDIATOR PROTEIN"/>
    <property type="match status" value="1"/>
</dbReference>
<evidence type="ECO:0000313" key="5">
    <source>
        <dbReference type="Proteomes" id="UP000192674"/>
    </source>
</evidence>
<dbReference type="OrthoDB" id="9766983at2"/>
<dbReference type="EMBL" id="FWXV01000005">
    <property type="protein sequence ID" value="SMD18942.1"/>
    <property type="molecule type" value="Genomic_DNA"/>
</dbReference>
<dbReference type="PANTHER" id="PTHR11647">
    <property type="entry name" value="HYDRANTOINASE/DIHYDROPYRIMIDINASE FAMILY MEMBER"/>
    <property type="match status" value="1"/>
</dbReference>
<dbReference type="InterPro" id="IPR006680">
    <property type="entry name" value="Amidohydro-rel"/>
</dbReference>
<dbReference type="InterPro" id="IPR011059">
    <property type="entry name" value="Metal-dep_hydrolase_composite"/>
</dbReference>
<name>A0A1Y5XVB6_KIBAR</name>
<dbReference type="Gene3D" id="3.20.20.140">
    <property type="entry name" value="Metal-dependent hydrolases"/>
    <property type="match status" value="1"/>
</dbReference>
<dbReference type="Proteomes" id="UP000192674">
    <property type="component" value="Unassembled WGS sequence"/>
</dbReference>
<dbReference type="GO" id="GO:0016810">
    <property type="term" value="F:hydrolase activity, acting on carbon-nitrogen (but not peptide) bonds"/>
    <property type="evidence" value="ECO:0007669"/>
    <property type="project" value="InterPro"/>
</dbReference>
<sequence>MDLVLSGGRVIDPESGFDKVADVGIAGDRVVSVSSAPLECPNRVDVSGMVVCPGFIDLHSHGQAIPEQRLQALDGVTTALELEAGTTPVRVAYAKAGAEGRPLNYGYATSWALARMVELIGAQPGPSLHAILKHLGNPGWQVPATMKQRVRIFQRLYDDLADGALGIGILVGYAPQVDPDEFVAVAGLASQAGVPTYTHARPLIDVDPGVPVDGATEIIRAAGETGAHMHYCHVNSTSARRIEKVRTLLDKARAEGAPVTVEAYPYGAGSTAIGAAFLDPEALKRSDIRPSDIVVVATGERIADEKRLLELRAADPGALVIVHFLDEDNPVDRDHLVRALAYPGGAIASDAVPLTWPGPPPPPTTWPLPPGALVHPRSAGTFAKSLRTLWREHGVLSLAEVISRCSLIPAQVLEKAVPAMRRKGRLKAGSDADVLVFDPDRITDQATYVDGVRPSVGVVHLLVNGSFVVRDSSLVLESMPGRPVRGSMSLSATAE</sequence>
<dbReference type="InterPro" id="IPR013108">
    <property type="entry name" value="Amidohydro_3"/>
</dbReference>
<dbReference type="Pfam" id="PF07969">
    <property type="entry name" value="Amidohydro_3"/>
    <property type="match status" value="1"/>
</dbReference>
<dbReference type="InterPro" id="IPR050378">
    <property type="entry name" value="Metallo-dep_Hydrolases_sf"/>
</dbReference>
<dbReference type="Gene3D" id="2.30.40.10">
    <property type="entry name" value="Urease, subunit C, domain 1"/>
    <property type="match status" value="1"/>
</dbReference>
<evidence type="ECO:0000259" key="2">
    <source>
        <dbReference type="Pfam" id="PF01979"/>
    </source>
</evidence>
<evidence type="ECO:0000313" key="4">
    <source>
        <dbReference type="EMBL" id="SMD18942.1"/>
    </source>
</evidence>
<accession>A0A1Y5XVB6</accession>
<dbReference type="SUPFAM" id="SSF51556">
    <property type="entry name" value="Metallo-dependent hydrolases"/>
    <property type="match status" value="1"/>
</dbReference>
<organism evidence="4 5">
    <name type="scientific">Kibdelosporangium aridum</name>
    <dbReference type="NCBI Taxonomy" id="2030"/>
    <lineage>
        <taxon>Bacteria</taxon>
        <taxon>Bacillati</taxon>
        <taxon>Actinomycetota</taxon>
        <taxon>Actinomycetes</taxon>
        <taxon>Pseudonocardiales</taxon>
        <taxon>Pseudonocardiaceae</taxon>
        <taxon>Kibdelosporangium</taxon>
    </lineage>
</organism>